<proteinExistence type="predicted"/>
<reference evidence="1" key="1">
    <citation type="submission" date="2023-06" db="EMBL/GenBank/DDBJ databases">
        <authorList>
            <consortium name="Lawrence Berkeley National Laboratory"/>
            <person name="Ahrendt S."/>
            <person name="Sahu N."/>
            <person name="Indic B."/>
            <person name="Wong-Bajracharya J."/>
            <person name="Merenyi Z."/>
            <person name="Ke H.-M."/>
            <person name="Monk M."/>
            <person name="Kocsube S."/>
            <person name="Drula E."/>
            <person name="Lipzen A."/>
            <person name="Balint B."/>
            <person name="Henrissat B."/>
            <person name="Andreopoulos B."/>
            <person name="Martin F.M."/>
            <person name="Harder C.B."/>
            <person name="Rigling D."/>
            <person name="Ford K.L."/>
            <person name="Foster G.D."/>
            <person name="Pangilinan J."/>
            <person name="Papanicolaou A."/>
            <person name="Barry K."/>
            <person name="LaButti K."/>
            <person name="Viragh M."/>
            <person name="Koriabine M."/>
            <person name="Yan M."/>
            <person name="Riley R."/>
            <person name="Champramary S."/>
            <person name="Plett K.L."/>
            <person name="Tsai I.J."/>
            <person name="Slot J."/>
            <person name="Sipos G."/>
            <person name="Plett J."/>
            <person name="Nagy L.G."/>
            <person name="Grigoriev I.V."/>
        </authorList>
    </citation>
    <scope>NUCLEOTIDE SEQUENCE</scope>
    <source>
        <strain evidence="1">FPL87.14</strain>
    </source>
</reference>
<protein>
    <submittedName>
        <fullName evidence="1">Uncharacterized protein</fullName>
    </submittedName>
</protein>
<comment type="caution">
    <text evidence="1">The sequence shown here is derived from an EMBL/GenBank/DDBJ whole genome shotgun (WGS) entry which is preliminary data.</text>
</comment>
<dbReference type="EMBL" id="JAUEPT010000113">
    <property type="protein sequence ID" value="KAK0431487.1"/>
    <property type="molecule type" value="Genomic_DNA"/>
</dbReference>
<evidence type="ECO:0000313" key="2">
    <source>
        <dbReference type="Proteomes" id="UP001175226"/>
    </source>
</evidence>
<organism evidence="1 2">
    <name type="scientific">Armillaria borealis</name>
    <dbReference type="NCBI Taxonomy" id="47425"/>
    <lineage>
        <taxon>Eukaryota</taxon>
        <taxon>Fungi</taxon>
        <taxon>Dikarya</taxon>
        <taxon>Basidiomycota</taxon>
        <taxon>Agaricomycotina</taxon>
        <taxon>Agaricomycetes</taxon>
        <taxon>Agaricomycetidae</taxon>
        <taxon>Agaricales</taxon>
        <taxon>Marasmiineae</taxon>
        <taxon>Physalacriaceae</taxon>
        <taxon>Armillaria</taxon>
    </lineage>
</organism>
<evidence type="ECO:0000313" key="1">
    <source>
        <dbReference type="EMBL" id="KAK0431487.1"/>
    </source>
</evidence>
<gene>
    <name evidence="1" type="ORF">EV421DRAFT_1743089</name>
</gene>
<name>A0AA39IXN8_9AGAR</name>
<dbReference type="AlphaFoldDB" id="A0AA39IXN8"/>
<dbReference type="Proteomes" id="UP001175226">
    <property type="component" value="Unassembled WGS sequence"/>
</dbReference>
<accession>A0AA39IXN8</accession>
<keyword evidence="2" id="KW-1185">Reference proteome</keyword>
<sequence length="494" mass="55379">MYATNEIRTRDVKIDFLQRQLLDPGIHPSATLEGSDVEMDNTETELTTQMLCIQSENADLQAANKYFASASFGCTKNSRATNANGSSESFRDTFQALDSATNEKISALMLQQSQLEKTVNEKTDAVMALRSSVAAIMISLARNKQQSGSRHIKLSVIRNVAAVPSAAVVPPPIASPVEETPMPVTATIAPPAVPVQATMVSVTAVPPAAAPPPVAPMDVTSAFVQAMQNDDWAPKYGKPYQQVLRKFKDEVSHADELQLQVRSFWRFVYGVDKISDFVTYKPVDPDRGWTRSHWNIVITQNLLKKLKAKSDERQEWNLPSVPDDYISTLLWESQHQYETLNEVAFQVGDMEDKEYNNKRIRQGQARNFTETATILDLLGVHGMSPEESGVHTIDNKLRRIFIIRLYVWRSVEVTEYLKIIDNEDTNMRSSSQGPDVHPRIPIAEAVSYPAPRGLPRALYSKEWLEKLSKHRIDELRISKEAFDILSLVVEGGHL</sequence>